<dbReference type="NCBIfam" id="NF002815">
    <property type="entry name" value="PRK02967.1"/>
    <property type="match status" value="1"/>
</dbReference>
<dbReference type="CDD" id="cd22231">
    <property type="entry name" value="RHH_NikR_HicB-like"/>
    <property type="match status" value="1"/>
</dbReference>
<dbReference type="InterPro" id="IPR022988">
    <property type="entry name" value="Ni_resp_reg_NikR"/>
</dbReference>
<dbReference type="NCBIfam" id="NF002169">
    <property type="entry name" value="PRK01002.1"/>
    <property type="match status" value="1"/>
</dbReference>
<dbReference type="InterPro" id="IPR027271">
    <property type="entry name" value="Acetolactate_synth/TF_NikR_C"/>
</dbReference>
<feature type="domain" description="Ribbon-helix-helix protein CopG" evidence="8">
    <location>
        <begin position="3"/>
        <end position="40"/>
    </location>
</feature>
<dbReference type="NCBIfam" id="NF001884">
    <property type="entry name" value="PRK00630.1"/>
    <property type="match status" value="1"/>
</dbReference>
<feature type="binding site" evidence="7">
    <location>
        <position position="89"/>
    </location>
    <ligand>
        <name>Ni(2+)</name>
        <dbReference type="ChEBI" id="CHEBI:49786"/>
    </ligand>
</feature>
<proteinExistence type="inferred from homology"/>
<keyword evidence="2 7" id="KW-0533">Nickel</keyword>
<reference evidence="10 11" key="1">
    <citation type="submission" date="2016-10" db="EMBL/GenBank/DDBJ databases">
        <authorList>
            <person name="de Groot N.N."/>
        </authorList>
    </citation>
    <scope>NUCLEOTIDE SEQUENCE [LARGE SCALE GENOMIC DNA]</scope>
    <source>
        <strain evidence="10 11">DSM 12130</strain>
    </source>
</reference>
<keyword evidence="6 7" id="KW-0804">Transcription</keyword>
<dbReference type="Gene3D" id="3.30.70.1150">
    <property type="entry name" value="ACT-like. Chain A, domain 2"/>
    <property type="match status" value="1"/>
</dbReference>
<evidence type="ECO:0000259" key="9">
    <source>
        <dbReference type="Pfam" id="PF08753"/>
    </source>
</evidence>
<feature type="binding site" evidence="7">
    <location>
        <position position="76"/>
    </location>
    <ligand>
        <name>Ni(2+)</name>
        <dbReference type="ChEBI" id="CHEBI:49786"/>
    </ligand>
</feature>
<dbReference type="GO" id="GO:0003700">
    <property type="term" value="F:DNA-binding transcription factor activity"/>
    <property type="evidence" value="ECO:0007669"/>
    <property type="project" value="UniProtKB-UniRule"/>
</dbReference>
<feature type="binding site" evidence="7">
    <location>
        <position position="87"/>
    </location>
    <ligand>
        <name>Ni(2+)</name>
        <dbReference type="ChEBI" id="CHEBI:49786"/>
    </ligand>
</feature>
<dbReference type="PANTHER" id="PTHR34719">
    <property type="entry name" value="NICKEL-RESPONSIVE REGULATOR"/>
    <property type="match status" value="1"/>
</dbReference>
<dbReference type="HAMAP" id="MF_00476">
    <property type="entry name" value="NikR"/>
    <property type="match status" value="1"/>
</dbReference>
<evidence type="ECO:0000256" key="5">
    <source>
        <dbReference type="ARBA" id="ARBA00023125"/>
    </source>
</evidence>
<comment type="function">
    <text evidence="7">Transcriptional regulator.</text>
</comment>
<dbReference type="InterPro" id="IPR010985">
    <property type="entry name" value="Ribbon_hlx_hlx"/>
</dbReference>
<dbReference type="InterPro" id="IPR045865">
    <property type="entry name" value="ACT-like_dom_sf"/>
</dbReference>
<keyword evidence="4 7" id="KW-0805">Transcription regulation</keyword>
<dbReference type="NCBIfam" id="NF003381">
    <property type="entry name" value="PRK04460.1"/>
    <property type="match status" value="1"/>
</dbReference>
<evidence type="ECO:0000256" key="4">
    <source>
        <dbReference type="ARBA" id="ARBA00023015"/>
    </source>
</evidence>
<dbReference type="EMBL" id="FNJI01000011">
    <property type="protein sequence ID" value="SDP13065.1"/>
    <property type="molecule type" value="Genomic_DNA"/>
</dbReference>
<dbReference type="InterPro" id="IPR050192">
    <property type="entry name" value="CopG/NikR_regulator"/>
</dbReference>
<sequence length="136" mass="15838">MLKRFSISLEEKLLKIFDEHIKARSYSNRSEAIRDLIRKAFVKEEWMSDKQVMGVISLVYDHHQHKLQEKVTLVQHDYHHQIVCTTHVHMDHDNCLEVIVVRGKAKEVQDLADRLNALKGVRDANLAMSSTGRSLH</sequence>
<dbReference type="GO" id="GO:0010045">
    <property type="term" value="P:response to nickel cation"/>
    <property type="evidence" value="ECO:0007669"/>
    <property type="project" value="InterPro"/>
</dbReference>
<keyword evidence="3 7" id="KW-0479">Metal-binding</keyword>
<dbReference type="InterPro" id="IPR002145">
    <property type="entry name" value="CopG"/>
</dbReference>
<name>A0A1H0Q7Q6_9BACT</name>
<accession>A0A1H0Q7Q6</accession>
<dbReference type="OrthoDB" id="9806294at2"/>
<dbReference type="InterPro" id="IPR014864">
    <property type="entry name" value="TF_NikR_Ni-bd_C"/>
</dbReference>
<dbReference type="GO" id="GO:0003677">
    <property type="term" value="F:DNA binding"/>
    <property type="evidence" value="ECO:0007669"/>
    <property type="project" value="UniProtKB-KW"/>
</dbReference>
<organism evidence="10 11">
    <name type="scientific">Desulforhopalus singaporensis</name>
    <dbReference type="NCBI Taxonomy" id="91360"/>
    <lineage>
        <taxon>Bacteria</taxon>
        <taxon>Pseudomonadati</taxon>
        <taxon>Thermodesulfobacteriota</taxon>
        <taxon>Desulfobulbia</taxon>
        <taxon>Desulfobulbales</taxon>
        <taxon>Desulfocapsaceae</taxon>
        <taxon>Desulforhopalus</taxon>
    </lineage>
</organism>
<evidence type="ECO:0000256" key="6">
    <source>
        <dbReference type="ARBA" id="ARBA00023163"/>
    </source>
</evidence>
<dbReference type="SUPFAM" id="SSF55021">
    <property type="entry name" value="ACT-like"/>
    <property type="match status" value="1"/>
</dbReference>
<dbReference type="Pfam" id="PF08753">
    <property type="entry name" value="NikR_C"/>
    <property type="match status" value="1"/>
</dbReference>
<evidence type="ECO:0000259" key="8">
    <source>
        <dbReference type="Pfam" id="PF01402"/>
    </source>
</evidence>
<dbReference type="InterPro" id="IPR013321">
    <property type="entry name" value="Arc_rbn_hlx_hlx"/>
</dbReference>
<evidence type="ECO:0000256" key="7">
    <source>
        <dbReference type="HAMAP-Rule" id="MF_00476"/>
    </source>
</evidence>
<dbReference type="GO" id="GO:0016151">
    <property type="term" value="F:nickel cation binding"/>
    <property type="evidence" value="ECO:0007669"/>
    <property type="project" value="UniProtKB-UniRule"/>
</dbReference>
<dbReference type="Pfam" id="PF01402">
    <property type="entry name" value="RHH_1"/>
    <property type="match status" value="1"/>
</dbReference>
<evidence type="ECO:0000256" key="2">
    <source>
        <dbReference type="ARBA" id="ARBA00022596"/>
    </source>
</evidence>
<dbReference type="Proteomes" id="UP000199073">
    <property type="component" value="Unassembled WGS sequence"/>
</dbReference>
<comment type="cofactor">
    <cofactor evidence="7">
        <name>Ni(2+)</name>
        <dbReference type="ChEBI" id="CHEBI:49786"/>
    </cofactor>
    <text evidence="7">Binds 1 nickel ion per subunit.</text>
</comment>
<keyword evidence="5 7" id="KW-0238">DNA-binding</keyword>
<evidence type="ECO:0000256" key="3">
    <source>
        <dbReference type="ARBA" id="ARBA00022723"/>
    </source>
</evidence>
<dbReference type="SUPFAM" id="SSF47598">
    <property type="entry name" value="Ribbon-helix-helix"/>
    <property type="match status" value="1"/>
</dbReference>
<feature type="domain" description="Transcription factor NikR nickel binding C-terminal" evidence="9">
    <location>
        <begin position="53"/>
        <end position="128"/>
    </location>
</feature>
<feature type="binding site" evidence="7">
    <location>
        <position position="95"/>
    </location>
    <ligand>
        <name>Ni(2+)</name>
        <dbReference type="ChEBI" id="CHEBI:49786"/>
    </ligand>
</feature>
<dbReference type="PANTHER" id="PTHR34719:SF2">
    <property type="entry name" value="NICKEL-RESPONSIVE REGULATOR"/>
    <property type="match status" value="1"/>
</dbReference>
<evidence type="ECO:0000313" key="10">
    <source>
        <dbReference type="EMBL" id="SDP13065.1"/>
    </source>
</evidence>
<gene>
    <name evidence="10" type="ORF">SAMN05660330_01877</name>
</gene>
<evidence type="ECO:0000313" key="11">
    <source>
        <dbReference type="Proteomes" id="UP000199073"/>
    </source>
</evidence>
<keyword evidence="11" id="KW-1185">Reference proteome</keyword>
<protein>
    <recommendedName>
        <fullName evidence="7">Putative nickel-responsive regulator</fullName>
    </recommendedName>
</protein>
<dbReference type="RefSeq" id="WP_092222119.1">
    <property type="nucleotide sequence ID" value="NZ_FNJI01000011.1"/>
</dbReference>
<dbReference type="AlphaFoldDB" id="A0A1H0Q7Q6"/>
<dbReference type="STRING" id="91360.SAMN05660330_01877"/>
<dbReference type="Gene3D" id="1.10.1220.10">
    <property type="entry name" value="Met repressor-like"/>
    <property type="match status" value="1"/>
</dbReference>
<evidence type="ECO:0000256" key="1">
    <source>
        <dbReference type="ARBA" id="ARBA00008478"/>
    </source>
</evidence>
<comment type="similarity">
    <text evidence="1 7">Belongs to the transcriptional regulatory CopG/NikR family.</text>
</comment>